<proteinExistence type="predicted"/>
<evidence type="ECO:0008006" key="4">
    <source>
        <dbReference type="Google" id="ProtNLM"/>
    </source>
</evidence>
<comment type="caution">
    <text evidence="2">The sequence shown here is derived from an EMBL/GenBank/DDBJ whole genome shotgun (WGS) entry which is preliminary data.</text>
</comment>
<evidence type="ECO:0000313" key="2">
    <source>
        <dbReference type="EMBL" id="MDJ1137108.1"/>
    </source>
</evidence>
<accession>A0ABT7A705</accession>
<keyword evidence="1" id="KW-1133">Transmembrane helix</keyword>
<keyword evidence="3" id="KW-1185">Reference proteome</keyword>
<reference evidence="2 3" key="1">
    <citation type="submission" date="2023-05" db="EMBL/GenBank/DDBJ databases">
        <title>Streptantibioticus silvisoli sp. nov., acidotolerant actinomycetes 1 from pine litter.</title>
        <authorList>
            <person name="Swiecimska M."/>
            <person name="Golinska P."/>
            <person name="Sangal V."/>
            <person name="Wachnowicz B."/>
            <person name="Goodfellow M."/>
        </authorList>
    </citation>
    <scope>NUCLEOTIDE SEQUENCE [LARGE SCALE GENOMIC DNA]</scope>
    <source>
        <strain evidence="2 3">DSM 42109</strain>
    </source>
</reference>
<dbReference type="Proteomes" id="UP001214441">
    <property type="component" value="Unassembled WGS sequence"/>
</dbReference>
<organism evidence="2 3">
    <name type="scientific">Streptomyces iconiensis</name>
    <dbReference type="NCBI Taxonomy" id="1384038"/>
    <lineage>
        <taxon>Bacteria</taxon>
        <taxon>Bacillati</taxon>
        <taxon>Actinomycetota</taxon>
        <taxon>Actinomycetes</taxon>
        <taxon>Kitasatosporales</taxon>
        <taxon>Streptomycetaceae</taxon>
        <taxon>Streptomyces</taxon>
    </lineage>
</organism>
<sequence>MEAIWTSGVAVAGTLIGVVVTHFFQLDAARRGERFARSEALWQERIATYSAFAAAAEEYRRGQAERWYGRQQDPQGEAFLRARDEAHRLRTVARQVLYRVDLVTEDTEVVRAAKHAYDRTRDMSTAGDQAGHDALDTLARQAIEDFVARASPLIR</sequence>
<evidence type="ECO:0000313" key="3">
    <source>
        <dbReference type="Proteomes" id="UP001214441"/>
    </source>
</evidence>
<keyword evidence="1" id="KW-0472">Membrane</keyword>
<name>A0ABT7A705_9ACTN</name>
<protein>
    <recommendedName>
        <fullName evidence="4">Secreted protein</fullName>
    </recommendedName>
</protein>
<dbReference type="RefSeq" id="WP_274041265.1">
    <property type="nucleotide sequence ID" value="NZ_JANCPR020000051.1"/>
</dbReference>
<feature type="transmembrane region" description="Helical" evidence="1">
    <location>
        <begin position="6"/>
        <end position="24"/>
    </location>
</feature>
<dbReference type="EMBL" id="JANCPR020000051">
    <property type="protein sequence ID" value="MDJ1137108.1"/>
    <property type="molecule type" value="Genomic_DNA"/>
</dbReference>
<keyword evidence="1" id="KW-0812">Transmembrane</keyword>
<gene>
    <name evidence="2" type="ORF">NMN56_035230</name>
</gene>
<evidence type="ECO:0000256" key="1">
    <source>
        <dbReference type="SAM" id="Phobius"/>
    </source>
</evidence>